<dbReference type="InterPro" id="IPR011034">
    <property type="entry name" value="Formyl_transferase-like_C_sf"/>
</dbReference>
<dbReference type="RefSeq" id="WP_386061567.1">
    <property type="nucleotide sequence ID" value="NZ_JBHLTQ010000003.1"/>
</dbReference>
<sequence length="319" mass="35821">MTEKRSLRIVFMGTPDFAVATLKALIENEYNVVGVITAPDRKAGRGQKLRASAVKEFALKQNLNILQPKNLKAESFIEELKALNANLQIIVAFRMLPKIVWQMPEYGTFNLHASLLPQYRGAAPIHWAIINGETKTGVTTFFIDEKIDTGAIILSKETKIGNDTTVGELHDELMTIGSDLVIKTVELIEKDTVSTTIQPKSEDLKTAYKLNRDNCKIDWSQDLDTIYNKVRGLNPFPTAWCYLDNDEDELLTIKLYNIEKEATTHNHNSGAIFTTKDELKVACIGGYIKVNEIQLPGKRKMDVKSLLNGFEFSESAKLL</sequence>
<dbReference type="SUPFAM" id="SSF50486">
    <property type="entry name" value="FMT C-terminal domain-like"/>
    <property type="match status" value="1"/>
</dbReference>
<comment type="similarity">
    <text evidence="1 5">Belongs to the Fmt family.</text>
</comment>
<dbReference type="Proteomes" id="UP001589832">
    <property type="component" value="Unassembled WGS sequence"/>
</dbReference>
<dbReference type="Pfam" id="PF00551">
    <property type="entry name" value="Formyl_trans_N"/>
    <property type="match status" value="1"/>
</dbReference>
<evidence type="ECO:0000313" key="8">
    <source>
        <dbReference type="EMBL" id="MFC0604258.1"/>
    </source>
</evidence>
<dbReference type="Gene3D" id="3.40.50.12230">
    <property type="match status" value="1"/>
</dbReference>
<evidence type="ECO:0000313" key="9">
    <source>
        <dbReference type="Proteomes" id="UP001589832"/>
    </source>
</evidence>
<dbReference type="InterPro" id="IPR044135">
    <property type="entry name" value="Met-tRNA-FMT_C"/>
</dbReference>
<accession>A0ABV6Q7K1</accession>
<dbReference type="EC" id="2.1.2.9" evidence="2 5"/>
<comment type="catalytic activity">
    <reaction evidence="5">
        <text>L-methionyl-tRNA(fMet) + (6R)-10-formyltetrahydrofolate = N-formyl-L-methionyl-tRNA(fMet) + (6S)-5,6,7,8-tetrahydrofolate + H(+)</text>
        <dbReference type="Rhea" id="RHEA:24380"/>
        <dbReference type="Rhea" id="RHEA-COMP:9952"/>
        <dbReference type="Rhea" id="RHEA-COMP:9953"/>
        <dbReference type="ChEBI" id="CHEBI:15378"/>
        <dbReference type="ChEBI" id="CHEBI:57453"/>
        <dbReference type="ChEBI" id="CHEBI:78530"/>
        <dbReference type="ChEBI" id="CHEBI:78844"/>
        <dbReference type="ChEBI" id="CHEBI:195366"/>
        <dbReference type="EC" id="2.1.2.9"/>
    </reaction>
</comment>
<evidence type="ECO:0000259" key="7">
    <source>
        <dbReference type="Pfam" id="PF02911"/>
    </source>
</evidence>
<dbReference type="GO" id="GO:0004479">
    <property type="term" value="F:methionyl-tRNA formyltransferase activity"/>
    <property type="evidence" value="ECO:0007669"/>
    <property type="project" value="UniProtKB-EC"/>
</dbReference>
<dbReference type="HAMAP" id="MF_00182">
    <property type="entry name" value="Formyl_trans"/>
    <property type="match status" value="1"/>
</dbReference>
<gene>
    <name evidence="5 8" type="primary">fmt</name>
    <name evidence="8" type="ORF">ACFFGA_06820</name>
</gene>
<dbReference type="NCBIfam" id="TIGR00460">
    <property type="entry name" value="fmt"/>
    <property type="match status" value="1"/>
</dbReference>
<keyword evidence="4 5" id="KW-0648">Protein biosynthesis</keyword>
<evidence type="ECO:0000256" key="1">
    <source>
        <dbReference type="ARBA" id="ARBA00010699"/>
    </source>
</evidence>
<feature type="domain" description="Formyl transferase C-terminal" evidence="7">
    <location>
        <begin position="209"/>
        <end position="310"/>
    </location>
</feature>
<dbReference type="CDD" id="cd08704">
    <property type="entry name" value="Met_tRNA_FMT_C"/>
    <property type="match status" value="1"/>
</dbReference>
<dbReference type="Pfam" id="PF02911">
    <property type="entry name" value="Formyl_trans_C"/>
    <property type="match status" value="1"/>
</dbReference>
<dbReference type="InterPro" id="IPR005794">
    <property type="entry name" value="Fmt"/>
</dbReference>
<protein>
    <recommendedName>
        <fullName evidence="2 5">Methionyl-tRNA formyltransferase</fullName>
        <ecNumber evidence="2 5">2.1.2.9</ecNumber>
    </recommendedName>
</protein>
<evidence type="ECO:0000256" key="4">
    <source>
        <dbReference type="ARBA" id="ARBA00022917"/>
    </source>
</evidence>
<dbReference type="InterPro" id="IPR002376">
    <property type="entry name" value="Formyl_transf_N"/>
</dbReference>
<comment type="caution">
    <text evidence="8">The sequence shown here is derived from an EMBL/GenBank/DDBJ whole genome shotgun (WGS) entry which is preliminary data.</text>
</comment>
<dbReference type="PANTHER" id="PTHR11138:SF5">
    <property type="entry name" value="METHIONYL-TRNA FORMYLTRANSFERASE, MITOCHONDRIAL"/>
    <property type="match status" value="1"/>
</dbReference>
<feature type="domain" description="Formyl transferase N-terminal" evidence="6">
    <location>
        <begin position="8"/>
        <end position="183"/>
    </location>
</feature>
<evidence type="ECO:0000256" key="3">
    <source>
        <dbReference type="ARBA" id="ARBA00022679"/>
    </source>
</evidence>
<comment type="function">
    <text evidence="5">Attaches a formyl group to the free amino group of methionyl-tRNA(fMet). The formyl group appears to play a dual role in the initiator identity of N-formylmethionyl-tRNA by promoting its recognition by IF2 and preventing the misappropriation of this tRNA by the elongation apparatus.</text>
</comment>
<dbReference type="InterPro" id="IPR041711">
    <property type="entry name" value="Met-tRNA-FMT_N"/>
</dbReference>
<dbReference type="CDD" id="cd08646">
    <property type="entry name" value="FMT_core_Met-tRNA-FMT_N"/>
    <property type="match status" value="1"/>
</dbReference>
<evidence type="ECO:0000256" key="5">
    <source>
        <dbReference type="HAMAP-Rule" id="MF_00182"/>
    </source>
</evidence>
<keyword evidence="3 5" id="KW-0808">Transferase</keyword>
<keyword evidence="9" id="KW-1185">Reference proteome</keyword>
<dbReference type="SUPFAM" id="SSF53328">
    <property type="entry name" value="Formyltransferase"/>
    <property type="match status" value="1"/>
</dbReference>
<evidence type="ECO:0000256" key="2">
    <source>
        <dbReference type="ARBA" id="ARBA00012261"/>
    </source>
</evidence>
<dbReference type="InterPro" id="IPR036477">
    <property type="entry name" value="Formyl_transf_N_sf"/>
</dbReference>
<organism evidence="8 9">
    <name type="scientific">Winogradskyella pulchriflava</name>
    <dbReference type="NCBI Taxonomy" id="1110688"/>
    <lineage>
        <taxon>Bacteria</taxon>
        <taxon>Pseudomonadati</taxon>
        <taxon>Bacteroidota</taxon>
        <taxon>Flavobacteriia</taxon>
        <taxon>Flavobacteriales</taxon>
        <taxon>Flavobacteriaceae</taxon>
        <taxon>Winogradskyella</taxon>
    </lineage>
</organism>
<name>A0ABV6Q7K1_9FLAO</name>
<dbReference type="InterPro" id="IPR005793">
    <property type="entry name" value="Formyl_trans_C"/>
</dbReference>
<evidence type="ECO:0000259" key="6">
    <source>
        <dbReference type="Pfam" id="PF00551"/>
    </source>
</evidence>
<reference evidence="8 9" key="1">
    <citation type="submission" date="2024-09" db="EMBL/GenBank/DDBJ databases">
        <authorList>
            <person name="Sun Q."/>
            <person name="Mori K."/>
        </authorList>
    </citation>
    <scope>NUCLEOTIDE SEQUENCE [LARGE SCALE GENOMIC DNA]</scope>
    <source>
        <strain evidence="8 9">NCAIM B.02481</strain>
    </source>
</reference>
<dbReference type="PANTHER" id="PTHR11138">
    <property type="entry name" value="METHIONYL-TRNA FORMYLTRANSFERASE"/>
    <property type="match status" value="1"/>
</dbReference>
<dbReference type="EMBL" id="JBHLTQ010000003">
    <property type="protein sequence ID" value="MFC0604258.1"/>
    <property type="molecule type" value="Genomic_DNA"/>
</dbReference>
<proteinExistence type="inferred from homology"/>
<feature type="binding site" evidence="5">
    <location>
        <begin position="114"/>
        <end position="117"/>
    </location>
    <ligand>
        <name>(6S)-5,6,7,8-tetrahydrofolate</name>
        <dbReference type="ChEBI" id="CHEBI:57453"/>
    </ligand>
</feature>